<dbReference type="PANTHER" id="PTHR32305:SF15">
    <property type="entry name" value="PROTEIN RHSA-RELATED"/>
    <property type="match status" value="1"/>
</dbReference>
<evidence type="ECO:0000313" key="5">
    <source>
        <dbReference type="EMBL" id="SFR19148.1"/>
    </source>
</evidence>
<dbReference type="NCBIfam" id="TIGR03696">
    <property type="entry name" value="Rhs_assc_core"/>
    <property type="match status" value="1"/>
</dbReference>
<evidence type="ECO:0000256" key="1">
    <source>
        <dbReference type="ARBA" id="ARBA00009455"/>
    </source>
</evidence>
<feature type="domain" description="RHS protein conserved region" evidence="3">
    <location>
        <begin position="1272"/>
        <end position="1308"/>
    </location>
</feature>
<dbReference type="InterPro" id="IPR008727">
    <property type="entry name" value="PAAR_motif"/>
</dbReference>
<sequence length="1509" mass="169968">MTDYLAARIDDPLIHSSALADFVGGLVEGAIVAAIFIAATTPIGIVVAGVAVAGLMFSGALESVGNAAGKLVDSLIDPGPPDAQIISGSDTVLIMGKKAARAAGTVDRDYLNATASADESSFDWAGFGMMALAGVAATLKTALMPGEALMAMAERASKLTLDDVKQWGKNTWNDLTQPLVESASPYASPAPHDNVACKKGHMVTSSNFIAQGSKAVLINNQPAARNGHLSTCEAEIKVSENPRVRIGGDTITVRDIHSGKNQLAYLAGNLLGSAVVAIIPSLIKMGCNRLIVNRLMREIICPLGAYVASAGVMPVLAAAVNTVHPVNILTGAKILSKEEDLDFVLPDRMPLYWQRIYHSRNLSTGMLGTGWMLPFETRLYRQADNQLIFLDMTGRELGMGNVQPGDMIDYQEDGIKLFCSPNGAMVIQQNDGEHQLYEPDPTRPGEWRIQRIYDRHENVQHFSWNERGQLARISGDNEALDVELEYDALSGRLCAVYQAYDGARHLLVSYRFNEQGQLIAVTDADGIVTRQFGWDQASEMMAWHAYATGLKVQYQWRPDANSRHWRVEAYQVLDDRGEVLERWRIDADETQRRARVSNDEGVSSEHHWDELFRITAYTDLHGGKWQFRWAGNTEQLLAMVQPDGASWEYAWDARGNLTMERDPLGRTTLTRWHPLYAFPLKEVLPDGAIWQYEYNVAGDVVKLTDPEGGVTRFEWNAQGDLLRRIDALENSHRFWWDALGQLIREEDCSGYQSRNQYDASGKLISTTDPLGNSERYIWSPAGRLQTWIRADGRETLFSYNHAGLLCGQNIDGLLERKVTLNARGQVIEAIDPAGQVTRFRFNRAGRLVTLTNANNQQWRFDYTPEGLLTRQHDYAGRQTEYQYNAMQQVATLVRHPASGSGLSPLVTNYEYDAIGRMVVRETEQHRTEYRYNALTTEIHRFPYRAWRQAMIDQREPENGEVVVFRRNKLGDLVGEENHSGVYLHQYDALSNLSATTFPDGRQLQYLRYGTGHLLEMQLAVGGNTLPVASYQRDKLHRETRRTTGAVELETHYDIAGRISQRRCVDNVRQRLVFERRYQWDRADQIIRQMYTDGAPSTPADKYRQSLWGYDAAGRMTQSIQPSGEERFWYDAADNRTTADLPPVWDNLLKRLDGVRREYDGFGRMTERHDTHRGIVQRFSYDDEQRISQVLIEGDAEFSKAEYRYDALGRRTEKQVWRRHSRTPERTQYAWSGLQMVGETGDRDPEAAVQYIYTENSYEPLARVDSRQQYAEIYWYHSEINGLPQSVTDSNGDIVWRGAFSAWGRTERENDALRWDTPQNLRFQGQYLDRETGLHYNTFRYYDPTGGCYAQMDPIGLLGGLNTYTYVGDPLAWIDPLGLSSCVLGRNMGARSGDGMANHHLIPEELIKDKNFKPIFERLRKIGWNGDGASNGIFLPGSQDLAGKIGLPGHWSNHNQYTAAVRGRLTQLASQASRMSDTQLALGVKNIQDWASKGLESGMFKIDPNTGRLL</sequence>
<comment type="similarity">
    <text evidence="1">Belongs to the RHS family.</text>
</comment>
<dbReference type="Pfam" id="PF05488">
    <property type="entry name" value="PAAR_motif"/>
    <property type="match status" value="1"/>
</dbReference>
<keyword evidence="2" id="KW-1133">Transmembrane helix</keyword>
<dbReference type="SUPFAM" id="SSF82171">
    <property type="entry name" value="DPP6 N-terminal domain-like"/>
    <property type="match status" value="1"/>
</dbReference>
<dbReference type="InterPro" id="IPR006530">
    <property type="entry name" value="YD"/>
</dbReference>
<dbReference type="Gene3D" id="2.60.200.60">
    <property type="match status" value="1"/>
</dbReference>
<accession>A0AAX2EUB1</accession>
<dbReference type="InterPro" id="IPR001826">
    <property type="entry name" value="RHS"/>
</dbReference>
<dbReference type="Gene3D" id="2.180.10.10">
    <property type="entry name" value="RHS repeat-associated core"/>
    <property type="match status" value="3"/>
</dbReference>
<organism evidence="5 8">
    <name type="scientific">Kosakonia radicincitans</name>
    <dbReference type="NCBI Taxonomy" id="283686"/>
    <lineage>
        <taxon>Bacteria</taxon>
        <taxon>Pseudomonadati</taxon>
        <taxon>Pseudomonadota</taxon>
        <taxon>Gammaproteobacteria</taxon>
        <taxon>Enterobacterales</taxon>
        <taxon>Enterobacteriaceae</taxon>
        <taxon>Kosakonia</taxon>
    </lineage>
</organism>
<dbReference type="Pfam" id="PF05593">
    <property type="entry name" value="RHS_repeat"/>
    <property type="match status" value="5"/>
</dbReference>
<comment type="caution">
    <text evidence="5">The sequence shown here is derived from an EMBL/GenBank/DDBJ whole genome shotgun (WGS) entry which is preliminary data.</text>
</comment>
<gene>
    <name evidence="6" type="ORF">SAMN03159428_02353</name>
    <name evidence="5" type="ORF">SAMN03159514_03140</name>
</gene>
<name>A0AAX2EUB1_9ENTR</name>
<evidence type="ECO:0000313" key="8">
    <source>
        <dbReference type="Proteomes" id="UP000199173"/>
    </source>
</evidence>
<evidence type="ECO:0000256" key="2">
    <source>
        <dbReference type="SAM" id="Phobius"/>
    </source>
</evidence>
<keyword evidence="2" id="KW-0472">Membrane</keyword>
<keyword evidence="7" id="KW-1185">Reference proteome</keyword>
<evidence type="ECO:0000313" key="7">
    <source>
        <dbReference type="Proteomes" id="UP000198760"/>
    </source>
</evidence>
<dbReference type="InterPro" id="IPR031325">
    <property type="entry name" value="RHS_repeat"/>
</dbReference>
<dbReference type="EMBL" id="FPAV01000005">
    <property type="protein sequence ID" value="SFT83308.1"/>
    <property type="molecule type" value="Genomic_DNA"/>
</dbReference>
<dbReference type="Pfam" id="PF14412">
    <property type="entry name" value="AHH"/>
    <property type="match status" value="1"/>
</dbReference>
<proteinExistence type="inferred from homology"/>
<reference evidence="7 8" key="1">
    <citation type="submission" date="2016-10" db="EMBL/GenBank/DDBJ databases">
        <authorList>
            <person name="Varghese N."/>
            <person name="Submissions S."/>
        </authorList>
    </citation>
    <scope>NUCLEOTIDE SEQUENCE [LARGE SCALE GENOMIC DNA]</scope>
    <source>
        <strain evidence="6 7">NFIX06</strain>
        <strain evidence="5 8">NFIX08</strain>
    </source>
</reference>
<evidence type="ECO:0000313" key="6">
    <source>
        <dbReference type="EMBL" id="SFT83308.1"/>
    </source>
</evidence>
<dbReference type="PANTHER" id="PTHR32305">
    <property type="match status" value="1"/>
</dbReference>
<dbReference type="Pfam" id="PF20148">
    <property type="entry name" value="DUF6531"/>
    <property type="match status" value="1"/>
</dbReference>
<protein>
    <submittedName>
        <fullName evidence="5">RHS repeat-associated core domain-containing protein</fullName>
    </submittedName>
</protein>
<evidence type="ECO:0000259" key="4">
    <source>
        <dbReference type="Pfam" id="PF20148"/>
    </source>
</evidence>
<dbReference type="InterPro" id="IPR032871">
    <property type="entry name" value="AHH_dom_containing"/>
</dbReference>
<keyword evidence="2" id="KW-0812">Transmembrane</keyword>
<dbReference type="NCBIfam" id="TIGR01643">
    <property type="entry name" value="YD_repeat_2x"/>
    <property type="match status" value="10"/>
</dbReference>
<dbReference type="InterPro" id="IPR050708">
    <property type="entry name" value="T6SS_VgrG/RHS"/>
</dbReference>
<dbReference type="EMBL" id="FOYJ01000007">
    <property type="protein sequence ID" value="SFR19148.1"/>
    <property type="molecule type" value="Genomic_DNA"/>
</dbReference>
<dbReference type="InterPro" id="IPR045351">
    <property type="entry name" value="DUF6531"/>
</dbReference>
<dbReference type="PRINTS" id="PR00394">
    <property type="entry name" value="RHSPROTEIN"/>
</dbReference>
<dbReference type="Proteomes" id="UP000199173">
    <property type="component" value="Unassembled WGS sequence"/>
</dbReference>
<dbReference type="Pfam" id="PF03527">
    <property type="entry name" value="RHS"/>
    <property type="match status" value="1"/>
</dbReference>
<feature type="transmembrane region" description="Helical" evidence="2">
    <location>
        <begin position="31"/>
        <end position="57"/>
    </location>
</feature>
<evidence type="ECO:0000259" key="3">
    <source>
        <dbReference type="Pfam" id="PF03527"/>
    </source>
</evidence>
<dbReference type="Proteomes" id="UP000198760">
    <property type="component" value="Unassembled WGS sequence"/>
</dbReference>
<dbReference type="RefSeq" id="WP_072439516.1">
    <property type="nucleotide sequence ID" value="NZ_FONC01000006.1"/>
</dbReference>
<dbReference type="InterPro" id="IPR022385">
    <property type="entry name" value="Rhs_assc_core"/>
</dbReference>
<feature type="domain" description="DUF6531" evidence="4">
    <location>
        <begin position="324"/>
        <end position="397"/>
    </location>
</feature>